<dbReference type="InterPro" id="IPR055592">
    <property type="entry name" value="DUF7168"/>
</dbReference>
<evidence type="ECO:0000313" key="5">
    <source>
        <dbReference type="Proteomes" id="UP000037179"/>
    </source>
</evidence>
<feature type="domain" description="DUF2786" evidence="2">
    <location>
        <begin position="101"/>
        <end position="138"/>
    </location>
</feature>
<feature type="domain" description="DUF7168" evidence="3">
    <location>
        <begin position="173"/>
        <end position="301"/>
    </location>
</feature>
<evidence type="ECO:0000313" key="4">
    <source>
        <dbReference type="EMBL" id="GAP29884.1"/>
    </source>
</evidence>
<protein>
    <recommendedName>
        <fullName evidence="6">DUF2786 domain-containing protein</fullName>
    </recommendedName>
</protein>
<comment type="caution">
    <text evidence="4">The sequence shown here is derived from an EMBL/GenBank/DDBJ whole genome shotgun (WGS) entry which is preliminary data.</text>
</comment>
<evidence type="ECO:0000259" key="2">
    <source>
        <dbReference type="Pfam" id="PF10979"/>
    </source>
</evidence>
<evidence type="ECO:0008006" key="6">
    <source>
        <dbReference type="Google" id="ProtNLM"/>
    </source>
</evidence>
<dbReference type="Proteomes" id="UP000037179">
    <property type="component" value="Unassembled WGS sequence"/>
</dbReference>
<dbReference type="InterPro" id="IPR024498">
    <property type="entry name" value="DUF2786"/>
</dbReference>
<keyword evidence="5" id="KW-1185">Reference proteome</keyword>
<sequence>MVEPEPPLPLEHPVASVAVSKAADVTAKTARGTNVDRRDDTFFKAIANTPGSRRERRHTQPVAQGKIHGGGSTRGDYLVTRAMTTRWPVPLGCVAMSSQDKMLTRIGGLLRQAESTDNEHEAEAFLAAAQRLATGSSVDLAVARAHIANRERRPTPTQRVIPIGEAGKRGLRTYVQLFVAIAAANDVRCDVARTSTTLYAYGFDTDIDTCEALYTSLLIQMVRASDQYIKSGAYKTATTEKVVIERRYGRTFHRPVEVPVAAVTARLNFQMAFASRIGRRLAEVKADVETAAVEADAAESTPTGTALALRNKELELTDFYSRTSEARGTWRGPQASAGYSAAARRAGDRAGKAARLGNSPELGGARGQLPRGTGE</sequence>
<accession>A0ABC9YWJ3</accession>
<evidence type="ECO:0000259" key="3">
    <source>
        <dbReference type="Pfam" id="PF23771"/>
    </source>
</evidence>
<dbReference type="AlphaFoldDB" id="A0ABC9YWJ3"/>
<name>A0ABC9YWJ3_9NOCA</name>
<feature type="region of interest" description="Disordered" evidence="1">
    <location>
        <begin position="325"/>
        <end position="375"/>
    </location>
</feature>
<organism evidence="4 5">
    <name type="scientific">Nocardia seriolae</name>
    <dbReference type="NCBI Taxonomy" id="37332"/>
    <lineage>
        <taxon>Bacteria</taxon>
        <taxon>Bacillati</taxon>
        <taxon>Actinomycetota</taxon>
        <taxon>Actinomycetes</taxon>
        <taxon>Mycobacteriales</taxon>
        <taxon>Nocardiaceae</taxon>
        <taxon>Nocardia</taxon>
    </lineage>
</organism>
<dbReference type="EMBL" id="BBYQ01000066">
    <property type="protein sequence ID" value="GAP29884.1"/>
    <property type="molecule type" value="Genomic_DNA"/>
</dbReference>
<reference evidence="4 5" key="2">
    <citation type="journal article" date="2016" name="Genome Announc.">
        <title>Draft Genome Sequence of Erythromycin- and Oxytetracycline-Sensitive Nocardia seriolae Strain U-1 (NBRC 110359).</title>
        <authorList>
            <person name="Imajoh M."/>
            <person name="Sukeda M."/>
            <person name="Shimizu M."/>
            <person name="Yamane J."/>
            <person name="Ohnishi K."/>
            <person name="Oshima S."/>
        </authorList>
    </citation>
    <scope>NUCLEOTIDE SEQUENCE [LARGE SCALE GENOMIC DNA]</scope>
    <source>
        <strain evidence="4 5">U-1</strain>
    </source>
</reference>
<proteinExistence type="predicted"/>
<reference evidence="5" key="1">
    <citation type="submission" date="2015-07" db="EMBL/GenBank/DDBJ databases">
        <title>Nocardia seriolae U-1 whole genome shotgun sequence.</title>
        <authorList>
            <person name="Imajoh M."/>
            <person name="Fukumoto Y."/>
            <person name="Sukeda M."/>
            <person name="Yamane J."/>
            <person name="Yamasaki K."/>
            <person name="Shimizu M."/>
            <person name="Ohnishi K."/>
            <person name="Oshima S."/>
        </authorList>
    </citation>
    <scope>NUCLEOTIDE SEQUENCE [LARGE SCALE GENOMIC DNA]</scope>
    <source>
        <strain evidence="5">U-1</strain>
    </source>
</reference>
<dbReference type="Pfam" id="PF10979">
    <property type="entry name" value="DUF2786"/>
    <property type="match status" value="1"/>
</dbReference>
<gene>
    <name evidence="4" type="ORF">NSK11_contig00066-0016</name>
</gene>
<evidence type="ECO:0000256" key="1">
    <source>
        <dbReference type="SAM" id="MobiDB-lite"/>
    </source>
</evidence>
<feature type="compositionally biased region" description="Low complexity" evidence="1">
    <location>
        <begin position="335"/>
        <end position="344"/>
    </location>
</feature>
<feature type="region of interest" description="Disordered" evidence="1">
    <location>
        <begin position="50"/>
        <end position="74"/>
    </location>
</feature>
<dbReference type="Pfam" id="PF23771">
    <property type="entry name" value="DUF7168"/>
    <property type="match status" value="1"/>
</dbReference>